<dbReference type="InterPro" id="IPR001179">
    <property type="entry name" value="PPIase_FKBP_dom"/>
</dbReference>
<keyword evidence="9" id="KW-1185">Reference proteome</keyword>
<evidence type="ECO:0000256" key="4">
    <source>
        <dbReference type="ARBA" id="ARBA00023235"/>
    </source>
</evidence>
<dbReference type="InterPro" id="IPR000774">
    <property type="entry name" value="PPIase_FKBP_N"/>
</dbReference>
<dbReference type="Gene3D" id="3.10.50.40">
    <property type="match status" value="1"/>
</dbReference>
<dbReference type="Pfam" id="PF01346">
    <property type="entry name" value="FKBP_N"/>
    <property type="match status" value="1"/>
</dbReference>
<sequence>MSVAEILAKKKAAQALKNLEEGQDFLAENAQKEGVNVLPSGLQYLVLIEGTGSKPTLADKVVCHYHGQNLKGEVFDSSVNRGQPATFAVNKLIQGYQEALPLMPVGSKWVLYIPSELAYKDEHKSKEISANSTLIFELELLEIVSS</sequence>
<comment type="catalytic activity">
    <reaction evidence="1 5 6">
        <text>[protein]-peptidylproline (omega=180) = [protein]-peptidylproline (omega=0)</text>
        <dbReference type="Rhea" id="RHEA:16237"/>
        <dbReference type="Rhea" id="RHEA-COMP:10747"/>
        <dbReference type="Rhea" id="RHEA-COMP:10748"/>
        <dbReference type="ChEBI" id="CHEBI:83833"/>
        <dbReference type="ChEBI" id="CHEBI:83834"/>
        <dbReference type="EC" id="5.2.1.8"/>
    </reaction>
</comment>
<dbReference type="PANTHER" id="PTHR43811">
    <property type="entry name" value="FKBP-TYPE PEPTIDYL-PROLYL CIS-TRANS ISOMERASE FKPA"/>
    <property type="match status" value="1"/>
</dbReference>
<dbReference type="PROSITE" id="PS50059">
    <property type="entry name" value="FKBP_PPIASE"/>
    <property type="match status" value="1"/>
</dbReference>
<dbReference type="Gene3D" id="6.10.250.2970">
    <property type="match status" value="1"/>
</dbReference>
<evidence type="ECO:0000259" key="7">
    <source>
        <dbReference type="PROSITE" id="PS50059"/>
    </source>
</evidence>
<keyword evidence="4 5" id="KW-0413">Isomerase</keyword>
<name>A0ABY4EB55_VITST</name>
<dbReference type="GO" id="GO:0016853">
    <property type="term" value="F:isomerase activity"/>
    <property type="evidence" value="ECO:0007669"/>
    <property type="project" value="UniProtKB-KW"/>
</dbReference>
<accession>A0ABY4EB55</accession>
<feature type="domain" description="PPIase FKBP-type" evidence="7">
    <location>
        <begin position="58"/>
        <end position="144"/>
    </location>
</feature>
<dbReference type="InterPro" id="IPR046357">
    <property type="entry name" value="PPIase_dom_sf"/>
</dbReference>
<comment type="similarity">
    <text evidence="2 6">Belongs to the FKBP-type PPIase family.</text>
</comment>
<dbReference type="SUPFAM" id="SSF54534">
    <property type="entry name" value="FKBP-like"/>
    <property type="match status" value="1"/>
</dbReference>
<evidence type="ECO:0000313" key="9">
    <source>
        <dbReference type="Proteomes" id="UP000832034"/>
    </source>
</evidence>
<evidence type="ECO:0000313" key="8">
    <source>
        <dbReference type="EMBL" id="UOO92687.1"/>
    </source>
</evidence>
<evidence type="ECO:0000256" key="1">
    <source>
        <dbReference type="ARBA" id="ARBA00000971"/>
    </source>
</evidence>
<proteinExistence type="inferred from homology"/>
<keyword evidence="3 5" id="KW-0697">Rotamase</keyword>
<gene>
    <name evidence="8" type="ORF">LVJ81_01150</name>
</gene>
<dbReference type="EMBL" id="CP091512">
    <property type="protein sequence ID" value="UOO92687.1"/>
    <property type="molecule type" value="Genomic_DNA"/>
</dbReference>
<dbReference type="Proteomes" id="UP000832034">
    <property type="component" value="Chromosome"/>
</dbReference>
<evidence type="ECO:0000256" key="6">
    <source>
        <dbReference type="RuleBase" id="RU003915"/>
    </source>
</evidence>
<dbReference type="EC" id="5.2.1.8" evidence="6"/>
<evidence type="ECO:0000256" key="5">
    <source>
        <dbReference type="PROSITE-ProRule" id="PRU00277"/>
    </source>
</evidence>
<reference evidence="8" key="2">
    <citation type="journal article" date="2022" name="Res Sq">
        <title>Evolution of multicellular longitudinally dividing oral cavity symbionts (Neisseriaceae).</title>
        <authorList>
            <person name="Nyongesa S."/>
            <person name="Weber P."/>
            <person name="Bernet E."/>
            <person name="Pullido F."/>
            <person name="Nieckarz M."/>
            <person name="Delaby M."/>
            <person name="Nieves C."/>
            <person name="Viehboeck T."/>
            <person name="Krause N."/>
            <person name="Rivera-Millot A."/>
            <person name="Nakamura A."/>
            <person name="Vischer N."/>
            <person name="VanNieuwenhze M."/>
            <person name="Brun Y."/>
            <person name="Cava F."/>
            <person name="Bulgheresi S."/>
            <person name="Veyrier F."/>
        </authorList>
    </citation>
    <scope>NUCLEOTIDE SEQUENCE</scope>
    <source>
        <strain evidence="8">SAG 1488-6</strain>
    </source>
</reference>
<protein>
    <recommendedName>
        <fullName evidence="6">Peptidyl-prolyl cis-trans isomerase</fullName>
        <ecNumber evidence="6">5.2.1.8</ecNumber>
    </recommendedName>
</protein>
<dbReference type="Pfam" id="PF00254">
    <property type="entry name" value="FKBP_C"/>
    <property type="match status" value="1"/>
</dbReference>
<organism evidence="8 9">
    <name type="scientific">Vitreoscilla stercoraria</name>
    <dbReference type="NCBI Taxonomy" id="61"/>
    <lineage>
        <taxon>Bacteria</taxon>
        <taxon>Pseudomonadati</taxon>
        <taxon>Pseudomonadota</taxon>
        <taxon>Betaproteobacteria</taxon>
        <taxon>Neisseriales</taxon>
        <taxon>Neisseriaceae</taxon>
        <taxon>Vitreoscilla</taxon>
    </lineage>
</organism>
<evidence type="ECO:0000256" key="2">
    <source>
        <dbReference type="ARBA" id="ARBA00006577"/>
    </source>
</evidence>
<dbReference type="RefSeq" id="WP_019957010.1">
    <property type="nucleotide sequence ID" value="NZ_CP091512.1"/>
</dbReference>
<dbReference type="PANTHER" id="PTHR43811:SF19">
    <property type="entry name" value="39 KDA FK506-BINDING NUCLEAR PROTEIN"/>
    <property type="match status" value="1"/>
</dbReference>
<reference evidence="8" key="1">
    <citation type="submission" date="2021-12" db="EMBL/GenBank/DDBJ databases">
        <authorList>
            <person name="Veyrier F.J."/>
        </authorList>
    </citation>
    <scope>NUCLEOTIDE SEQUENCE</scope>
    <source>
        <strain evidence="8">SAG 1488-6</strain>
    </source>
</reference>
<evidence type="ECO:0000256" key="3">
    <source>
        <dbReference type="ARBA" id="ARBA00023110"/>
    </source>
</evidence>